<dbReference type="InterPro" id="IPR002822">
    <property type="entry name" value="Ni_insertion"/>
</dbReference>
<dbReference type="EMBL" id="AOSV01000036">
    <property type="protein sequence ID" value="EMG36005.1"/>
    <property type="molecule type" value="Genomic_DNA"/>
</dbReference>
<sequence>MRAIFLDPAGGIGGDMFLAALCHLGLDPENLGQALSQAGVETKVWADPRRVGGLAGMSLRIEAAAEQPLRHLPEIEAVIERLPLSEAVRKLSLEAFRRLADVEAGVHGVDMAQVHFHEVGAVDTLVDVVGAIWGLEELGVAQVVSGPLPWFSGTVSCAHGLLPLPAPATARLLAGKPVYPTEARDELITPTGALIVDRLATAFATGPSGTVLGVGVGYGDRVVEGRVNGLRLFLYETEAGQETE</sequence>
<accession>M5PPX9</accession>
<proteinExistence type="predicted"/>
<dbReference type="PANTHER" id="PTHR36566">
    <property type="entry name" value="NICKEL INSERTION PROTEIN-RELATED"/>
    <property type="match status" value="1"/>
</dbReference>
<dbReference type="PATRIC" id="fig|1262666.3.peg.3246"/>
<reference evidence="2 3" key="1">
    <citation type="journal article" date="2013" name="Genome Announc.">
        <title>Draft Genome Sequence for Desulfovibrio africanus Strain PCS.</title>
        <authorList>
            <person name="Brown S.D."/>
            <person name="Utturkar S.M."/>
            <person name="Arkin A.P."/>
            <person name="Deutschbauer A.M."/>
            <person name="Elias D.A."/>
            <person name="Hazen T.C."/>
            <person name="Chakraborty R."/>
        </authorList>
    </citation>
    <scope>NUCLEOTIDE SEQUENCE [LARGE SCALE GENOMIC DNA]</scope>
    <source>
        <strain evidence="2 3">PCS</strain>
    </source>
</reference>
<dbReference type="RefSeq" id="WP_005989005.1">
    <property type="nucleotide sequence ID" value="NZ_AOSV01000036.1"/>
</dbReference>
<evidence type="ECO:0008006" key="4">
    <source>
        <dbReference type="Google" id="ProtNLM"/>
    </source>
</evidence>
<keyword evidence="1" id="KW-0533">Nickel</keyword>
<dbReference type="PANTHER" id="PTHR36566:SF1">
    <property type="entry name" value="PYRIDINIUM-3,5-BISTHIOCARBOXYLIC ACID MONONUCLEOTIDE NICKEL INSERTION PROTEIN"/>
    <property type="match status" value="1"/>
</dbReference>
<dbReference type="Pfam" id="PF01969">
    <property type="entry name" value="Ni_insertion"/>
    <property type="match status" value="1"/>
</dbReference>
<organism evidence="2 3">
    <name type="scientific">Desulfocurvibacter africanus PCS</name>
    <dbReference type="NCBI Taxonomy" id="1262666"/>
    <lineage>
        <taxon>Bacteria</taxon>
        <taxon>Pseudomonadati</taxon>
        <taxon>Thermodesulfobacteriota</taxon>
        <taxon>Desulfovibrionia</taxon>
        <taxon>Desulfovibrionales</taxon>
        <taxon>Desulfovibrionaceae</taxon>
        <taxon>Desulfocurvibacter</taxon>
    </lineage>
</organism>
<evidence type="ECO:0000313" key="3">
    <source>
        <dbReference type="Proteomes" id="UP000011922"/>
    </source>
</evidence>
<evidence type="ECO:0000256" key="1">
    <source>
        <dbReference type="ARBA" id="ARBA00022596"/>
    </source>
</evidence>
<evidence type="ECO:0000313" key="2">
    <source>
        <dbReference type="EMBL" id="EMG36005.1"/>
    </source>
</evidence>
<dbReference type="OrthoDB" id="9765625at2"/>
<comment type="caution">
    <text evidence="2">The sequence shown here is derived from an EMBL/GenBank/DDBJ whole genome shotgun (WGS) entry which is preliminary data.</text>
</comment>
<name>M5PPX9_DESAF</name>
<gene>
    <name evidence="2" type="ORF">PCS_03204</name>
</gene>
<dbReference type="Proteomes" id="UP000011922">
    <property type="component" value="Unassembled WGS sequence"/>
</dbReference>
<protein>
    <recommendedName>
        <fullName evidence="4">TIGR00299 family protein</fullName>
    </recommendedName>
</protein>
<dbReference type="AlphaFoldDB" id="M5PPX9"/>